<dbReference type="PROSITE" id="PS51186">
    <property type="entry name" value="GNAT"/>
    <property type="match status" value="1"/>
</dbReference>
<keyword evidence="2" id="KW-0012">Acyltransferase</keyword>
<proteinExistence type="predicted"/>
<evidence type="ECO:0000256" key="3">
    <source>
        <dbReference type="SAM" id="MobiDB-lite"/>
    </source>
</evidence>
<evidence type="ECO:0000256" key="2">
    <source>
        <dbReference type="ARBA" id="ARBA00023315"/>
    </source>
</evidence>
<organism evidence="5 6">
    <name type="scientific">Arthrobacter citreus</name>
    <dbReference type="NCBI Taxonomy" id="1670"/>
    <lineage>
        <taxon>Bacteria</taxon>
        <taxon>Bacillati</taxon>
        <taxon>Actinomycetota</taxon>
        <taxon>Actinomycetes</taxon>
        <taxon>Micrococcales</taxon>
        <taxon>Micrococcaceae</taxon>
        <taxon>Arthrobacter</taxon>
    </lineage>
</organism>
<feature type="compositionally biased region" description="Basic and acidic residues" evidence="3">
    <location>
        <begin position="32"/>
        <end position="43"/>
    </location>
</feature>
<dbReference type="InterPro" id="IPR016181">
    <property type="entry name" value="Acyl_CoA_acyltransferase"/>
</dbReference>
<dbReference type="InterPro" id="IPR000182">
    <property type="entry name" value="GNAT_dom"/>
</dbReference>
<dbReference type="EMBL" id="CP151657">
    <property type="protein sequence ID" value="WZP15709.1"/>
    <property type="molecule type" value="Genomic_DNA"/>
</dbReference>
<dbReference type="PANTHER" id="PTHR43877:SF2">
    <property type="entry name" value="AMINOALKYLPHOSPHONATE N-ACETYLTRANSFERASE-RELATED"/>
    <property type="match status" value="1"/>
</dbReference>
<reference evidence="5 6" key="1">
    <citation type="submission" date="2024-04" db="EMBL/GenBank/DDBJ databases">
        <title>Arthrobacter sp. from Plains bison fecal sample.</title>
        <authorList>
            <person name="Ruzzini A."/>
        </authorList>
    </citation>
    <scope>NUCLEOTIDE SEQUENCE [LARGE SCALE GENOMIC DNA]</scope>
    <source>
        <strain evidence="5 6">EINP1</strain>
    </source>
</reference>
<dbReference type="Proteomes" id="UP001448858">
    <property type="component" value="Chromosome"/>
</dbReference>
<dbReference type="PANTHER" id="PTHR43877">
    <property type="entry name" value="AMINOALKYLPHOSPHONATE N-ACETYLTRANSFERASE-RELATED-RELATED"/>
    <property type="match status" value="1"/>
</dbReference>
<accession>A0ABZ2ZU87</accession>
<dbReference type="RefSeq" id="WP_342023362.1">
    <property type="nucleotide sequence ID" value="NZ_CP151657.1"/>
</dbReference>
<dbReference type="InterPro" id="IPR050832">
    <property type="entry name" value="Bact_Acetyltransf"/>
</dbReference>
<feature type="region of interest" description="Disordered" evidence="3">
    <location>
        <begin position="20"/>
        <end position="47"/>
    </location>
</feature>
<dbReference type="Pfam" id="PF00583">
    <property type="entry name" value="Acetyltransf_1"/>
    <property type="match status" value="1"/>
</dbReference>
<feature type="domain" description="N-acetyltransferase" evidence="4">
    <location>
        <begin position="9"/>
        <end position="158"/>
    </location>
</feature>
<dbReference type="Gene3D" id="3.40.630.30">
    <property type="match status" value="1"/>
</dbReference>
<gene>
    <name evidence="5" type="ORF">AAE021_16400</name>
</gene>
<sequence length="185" mass="19781">MLADQPPNLTIREVPWSNPVGADLRAAQQSELDSRFGTTDHEPSPPSAEDTAVFLVAYEKSSGQPLGCGGLRRIDDGAAEIKRIYVLPYARGSGVATAILTALEYRARAAGYDVVTAEAGSAQPDGRRFYEHGGYAVVPNFGPYAGREESVCFAKRIGDNPVQGRQAPFGRRRAPPSAGISSRCQ</sequence>
<keyword evidence="6" id="KW-1185">Reference proteome</keyword>
<feature type="region of interest" description="Disordered" evidence="3">
    <location>
        <begin position="163"/>
        <end position="185"/>
    </location>
</feature>
<evidence type="ECO:0000259" key="4">
    <source>
        <dbReference type="PROSITE" id="PS51186"/>
    </source>
</evidence>
<evidence type="ECO:0000313" key="5">
    <source>
        <dbReference type="EMBL" id="WZP15709.1"/>
    </source>
</evidence>
<keyword evidence="1" id="KW-0808">Transferase</keyword>
<evidence type="ECO:0000313" key="6">
    <source>
        <dbReference type="Proteomes" id="UP001448858"/>
    </source>
</evidence>
<dbReference type="SUPFAM" id="SSF55729">
    <property type="entry name" value="Acyl-CoA N-acyltransferases (Nat)"/>
    <property type="match status" value="1"/>
</dbReference>
<protein>
    <submittedName>
        <fullName evidence="5">GNAT family N-acetyltransferase</fullName>
    </submittedName>
</protein>
<dbReference type="CDD" id="cd04301">
    <property type="entry name" value="NAT_SF"/>
    <property type="match status" value="1"/>
</dbReference>
<evidence type="ECO:0000256" key="1">
    <source>
        <dbReference type="ARBA" id="ARBA00022679"/>
    </source>
</evidence>
<name>A0ABZ2ZU87_9MICC</name>